<dbReference type="InterPro" id="IPR029058">
    <property type="entry name" value="AB_hydrolase_fold"/>
</dbReference>
<evidence type="ECO:0000259" key="3">
    <source>
        <dbReference type="Pfam" id="PF07859"/>
    </source>
</evidence>
<dbReference type="AlphaFoldDB" id="A0A4R2GSZ6"/>
<proteinExistence type="inferred from homology"/>
<comment type="caution">
    <text evidence="4">The sequence shown here is derived from an EMBL/GenBank/DDBJ whole genome shotgun (WGS) entry which is preliminary data.</text>
</comment>
<keyword evidence="5" id="KW-1185">Reference proteome</keyword>
<evidence type="ECO:0000313" key="4">
    <source>
        <dbReference type="EMBL" id="TCO11750.1"/>
    </source>
</evidence>
<evidence type="ECO:0000313" key="5">
    <source>
        <dbReference type="Proteomes" id="UP000294881"/>
    </source>
</evidence>
<organism evidence="4 5">
    <name type="scientific">Camelimonas lactis</name>
    <dbReference type="NCBI Taxonomy" id="659006"/>
    <lineage>
        <taxon>Bacteria</taxon>
        <taxon>Pseudomonadati</taxon>
        <taxon>Pseudomonadota</taxon>
        <taxon>Alphaproteobacteria</taxon>
        <taxon>Hyphomicrobiales</taxon>
        <taxon>Chelatococcaceae</taxon>
        <taxon>Camelimonas</taxon>
    </lineage>
</organism>
<dbReference type="Pfam" id="PF07859">
    <property type="entry name" value="Abhydrolase_3"/>
    <property type="match status" value="1"/>
</dbReference>
<comment type="similarity">
    <text evidence="1">Belongs to the 'GDXG' lipolytic enzyme family.</text>
</comment>
<dbReference type="SUPFAM" id="SSF53474">
    <property type="entry name" value="alpha/beta-Hydrolases"/>
    <property type="match status" value="1"/>
</dbReference>
<evidence type="ECO:0000256" key="2">
    <source>
        <dbReference type="ARBA" id="ARBA00022801"/>
    </source>
</evidence>
<dbReference type="InterPro" id="IPR013094">
    <property type="entry name" value="AB_hydrolase_3"/>
</dbReference>
<dbReference type="RefSeq" id="WP_165910007.1">
    <property type="nucleotide sequence ID" value="NZ_JBHUNN010000002.1"/>
</dbReference>
<dbReference type="PROSITE" id="PS01173">
    <property type="entry name" value="LIPASE_GDXG_HIS"/>
    <property type="match status" value="1"/>
</dbReference>
<feature type="domain" description="Alpha/beta hydrolase fold-3" evidence="3">
    <location>
        <begin position="67"/>
        <end position="267"/>
    </location>
</feature>
<dbReference type="PANTHER" id="PTHR48081">
    <property type="entry name" value="AB HYDROLASE SUPERFAMILY PROTEIN C4A8.06C"/>
    <property type="match status" value="1"/>
</dbReference>
<evidence type="ECO:0000256" key="1">
    <source>
        <dbReference type="ARBA" id="ARBA00010515"/>
    </source>
</evidence>
<reference evidence="4 5" key="1">
    <citation type="submission" date="2019-03" db="EMBL/GenBank/DDBJ databases">
        <title>Genomic Encyclopedia of Type Strains, Phase IV (KMG-IV): sequencing the most valuable type-strain genomes for metagenomic binning, comparative biology and taxonomic classification.</title>
        <authorList>
            <person name="Goeker M."/>
        </authorList>
    </citation>
    <scope>NUCLEOTIDE SEQUENCE [LARGE SCALE GENOMIC DNA]</scope>
    <source>
        <strain evidence="4 5">DSM 22958</strain>
    </source>
</reference>
<dbReference type="PANTHER" id="PTHR48081:SF8">
    <property type="entry name" value="ALPHA_BETA HYDROLASE FOLD-3 DOMAIN-CONTAINING PROTEIN-RELATED"/>
    <property type="match status" value="1"/>
</dbReference>
<dbReference type="InterPro" id="IPR002168">
    <property type="entry name" value="Lipase_GDXG_HIS_AS"/>
</dbReference>
<keyword evidence="2 4" id="KW-0378">Hydrolase</keyword>
<gene>
    <name evidence="4" type="ORF">EV666_11124</name>
</gene>
<dbReference type="EMBL" id="SLWL01000011">
    <property type="protein sequence ID" value="TCO11750.1"/>
    <property type="molecule type" value="Genomic_DNA"/>
</dbReference>
<name>A0A4R2GSZ6_9HYPH</name>
<dbReference type="InterPro" id="IPR050300">
    <property type="entry name" value="GDXG_lipolytic_enzyme"/>
</dbReference>
<dbReference type="Gene3D" id="3.40.50.1820">
    <property type="entry name" value="alpha/beta hydrolase"/>
    <property type="match status" value="1"/>
</dbReference>
<sequence>MASETLTTLVAQFRKRPLDLADGEAVNRAKYDRFAELFPPAEGVTITPMTLGGVAAERHVAGDGPSVLYLHGGGYTLGSIRSHRHLISKLAADLQGVVYAIDYRLAPEAPFPAAVDDAVAAWRELHESDPGRAISVMGDSAGGGLSFALTIAARDQGLPAPRALVAISPWVDMTASSSSYEFLSGVDPILSRQDIVWHSGRYLAGADLLTGLASPLFADLKGLPPTLIQVGDHEVLFGDSVRIHQRLIAAGVDTELSLWKDMFHVWHFYWRQLDEGAQAIAAAARFIRRQHGAA</sequence>
<protein>
    <submittedName>
        <fullName evidence="4">Phosphinothricin tripeptide acetyl hydrolase</fullName>
    </submittedName>
</protein>
<dbReference type="GO" id="GO:0016787">
    <property type="term" value="F:hydrolase activity"/>
    <property type="evidence" value="ECO:0007669"/>
    <property type="project" value="UniProtKB-KW"/>
</dbReference>
<dbReference type="Proteomes" id="UP000294881">
    <property type="component" value="Unassembled WGS sequence"/>
</dbReference>
<accession>A0A4R2GSZ6</accession>